<proteinExistence type="inferred from homology"/>
<accession>A0A8H4QVA8</accession>
<dbReference type="InterPro" id="IPR021884">
    <property type="entry name" value="Ice-bd_prot"/>
</dbReference>
<dbReference type="EMBL" id="JAACJL010000018">
    <property type="protein sequence ID" value="KAF4618170.1"/>
    <property type="molecule type" value="Genomic_DNA"/>
</dbReference>
<keyword evidence="4" id="KW-1185">Reference proteome</keyword>
<protein>
    <recommendedName>
        <fullName evidence="5">DUF3494 domain-containing protein</fullName>
    </recommendedName>
</protein>
<name>A0A8H4QVA8_9AGAR</name>
<dbReference type="Pfam" id="PF11999">
    <property type="entry name" value="Ice_binding"/>
    <property type="match status" value="1"/>
</dbReference>
<reference evidence="3 4" key="1">
    <citation type="submission" date="2019-12" db="EMBL/GenBank/DDBJ databases">
        <authorList>
            <person name="Floudas D."/>
            <person name="Bentzer J."/>
            <person name="Ahren D."/>
            <person name="Johansson T."/>
            <person name="Persson P."/>
            <person name="Tunlid A."/>
        </authorList>
    </citation>
    <scope>NUCLEOTIDE SEQUENCE [LARGE SCALE GENOMIC DNA]</scope>
    <source>
        <strain evidence="3 4">CBS 102.39</strain>
    </source>
</reference>
<evidence type="ECO:0000313" key="4">
    <source>
        <dbReference type="Proteomes" id="UP000521872"/>
    </source>
</evidence>
<dbReference type="Proteomes" id="UP000521872">
    <property type="component" value="Unassembled WGS sequence"/>
</dbReference>
<sequence>MKHASGVLALGPAPVNLGTAGAFVIIAQAGVSTVPSSAITGDVGVSAIAATGLTGFSLVLDPSGTFSTSSQVSGRLFAADYTPPTPARLTQAVSDMQAAYTDAMGRPLPLFTELAGGEHRNIVQYMYIGAYAPCQLGVIGGQVFVPGLYKWSSTVSAATSFTFAGSATDTWIFQIAGTYDLATGVNVRLVGGALPKNIVWAVAGAVTLHAGSNHKGVILGKTGITVQTAGIVKGRLFAQTAVALQSAKISA</sequence>
<organism evidence="3 4">
    <name type="scientific">Agrocybe pediades</name>
    <dbReference type="NCBI Taxonomy" id="84607"/>
    <lineage>
        <taxon>Eukaryota</taxon>
        <taxon>Fungi</taxon>
        <taxon>Dikarya</taxon>
        <taxon>Basidiomycota</taxon>
        <taxon>Agaricomycotina</taxon>
        <taxon>Agaricomycetes</taxon>
        <taxon>Agaricomycetidae</taxon>
        <taxon>Agaricales</taxon>
        <taxon>Agaricineae</taxon>
        <taxon>Strophariaceae</taxon>
        <taxon>Agrocybe</taxon>
    </lineage>
</organism>
<comment type="caution">
    <text evidence="3">The sequence shown here is derived from an EMBL/GenBank/DDBJ whole genome shotgun (WGS) entry which is preliminary data.</text>
</comment>
<comment type="similarity">
    <text evidence="1">Belongs to the ice-binding protein family.</text>
</comment>
<dbReference type="AlphaFoldDB" id="A0A8H4QVA8"/>
<keyword evidence="2" id="KW-0732">Signal</keyword>
<evidence type="ECO:0000256" key="1">
    <source>
        <dbReference type="ARBA" id="ARBA00005445"/>
    </source>
</evidence>
<evidence type="ECO:0000313" key="3">
    <source>
        <dbReference type="EMBL" id="KAF4618170.1"/>
    </source>
</evidence>
<evidence type="ECO:0008006" key="5">
    <source>
        <dbReference type="Google" id="ProtNLM"/>
    </source>
</evidence>
<evidence type="ECO:0000256" key="2">
    <source>
        <dbReference type="ARBA" id="ARBA00022729"/>
    </source>
</evidence>
<gene>
    <name evidence="3" type="ORF">D9613_011652</name>
</gene>